<protein>
    <recommendedName>
        <fullName evidence="3">Protein-L-isoaspartate O-methyltransferase</fullName>
    </recommendedName>
</protein>
<dbReference type="Gene3D" id="3.40.50.150">
    <property type="entry name" value="Vaccinia Virus protein VP39"/>
    <property type="match status" value="1"/>
</dbReference>
<evidence type="ECO:0000313" key="1">
    <source>
        <dbReference type="EMBL" id="GAA3906743.1"/>
    </source>
</evidence>
<evidence type="ECO:0008006" key="3">
    <source>
        <dbReference type="Google" id="ProtNLM"/>
    </source>
</evidence>
<dbReference type="Proteomes" id="UP001500827">
    <property type="component" value="Unassembled WGS sequence"/>
</dbReference>
<keyword evidence="2" id="KW-1185">Reference proteome</keyword>
<dbReference type="EMBL" id="BAABBM010000001">
    <property type="protein sequence ID" value="GAA3906743.1"/>
    <property type="molecule type" value="Genomic_DNA"/>
</dbReference>
<name>A0ABP7LQP3_9SPHN</name>
<comment type="caution">
    <text evidence="1">The sequence shown here is derived from an EMBL/GenBank/DDBJ whole genome shotgun (WGS) entry which is preliminary data.</text>
</comment>
<proteinExistence type="predicted"/>
<dbReference type="InterPro" id="IPR029063">
    <property type="entry name" value="SAM-dependent_MTases_sf"/>
</dbReference>
<sequence>MTLVNQLAPGGTIVMPVGSPSGVQRLIKVVKAPDGSVKQSDLCAVRFIPLIGEEGWSVSSG</sequence>
<dbReference type="Pfam" id="PF01135">
    <property type="entry name" value="PCMT"/>
    <property type="match status" value="1"/>
</dbReference>
<evidence type="ECO:0000313" key="2">
    <source>
        <dbReference type="Proteomes" id="UP001500827"/>
    </source>
</evidence>
<organism evidence="1 2">
    <name type="scientific">Sphingomonas limnosediminicola</name>
    <dbReference type="NCBI Taxonomy" id="940133"/>
    <lineage>
        <taxon>Bacteria</taxon>
        <taxon>Pseudomonadati</taxon>
        <taxon>Pseudomonadota</taxon>
        <taxon>Alphaproteobacteria</taxon>
        <taxon>Sphingomonadales</taxon>
        <taxon>Sphingomonadaceae</taxon>
        <taxon>Sphingomonas</taxon>
    </lineage>
</organism>
<reference evidence="2" key="1">
    <citation type="journal article" date="2019" name="Int. J. Syst. Evol. Microbiol.">
        <title>The Global Catalogue of Microorganisms (GCM) 10K type strain sequencing project: providing services to taxonomists for standard genome sequencing and annotation.</title>
        <authorList>
            <consortium name="The Broad Institute Genomics Platform"/>
            <consortium name="The Broad Institute Genome Sequencing Center for Infectious Disease"/>
            <person name="Wu L."/>
            <person name="Ma J."/>
        </authorList>
    </citation>
    <scope>NUCLEOTIDE SEQUENCE [LARGE SCALE GENOMIC DNA]</scope>
    <source>
        <strain evidence="2">JCM 17543</strain>
    </source>
</reference>
<accession>A0ABP7LQP3</accession>
<gene>
    <name evidence="1" type="ORF">GCM10022276_26570</name>
</gene>